<proteinExistence type="predicted"/>
<protein>
    <submittedName>
        <fullName evidence="2">Uncharacterized protein</fullName>
    </submittedName>
</protein>
<dbReference type="Proteomes" id="UP001281003">
    <property type="component" value="Unassembled WGS sequence"/>
</dbReference>
<evidence type="ECO:0000313" key="2">
    <source>
        <dbReference type="EMBL" id="KAK3396840.1"/>
    </source>
</evidence>
<accession>A0AAE0PC31</accession>
<reference evidence="2" key="2">
    <citation type="submission" date="2023-07" db="EMBL/GenBank/DDBJ databases">
        <authorList>
            <consortium name="Lawrence Berkeley National Laboratory"/>
            <person name="Haridas S."/>
            <person name="Hensen N."/>
            <person name="Bonometti L."/>
            <person name="Westerberg I."/>
            <person name="Brannstrom I.O."/>
            <person name="Guillou S."/>
            <person name="Cros-Aarteil S."/>
            <person name="Calhoun S."/>
            <person name="Kuo A."/>
            <person name="Mondo S."/>
            <person name="Pangilinan J."/>
            <person name="Riley R."/>
            <person name="LaButti K."/>
            <person name="Andreopoulos B."/>
            <person name="Lipzen A."/>
            <person name="Chen C."/>
            <person name="Yanf M."/>
            <person name="Daum C."/>
            <person name="Ng V."/>
            <person name="Clum A."/>
            <person name="Steindorff A."/>
            <person name="Ohm R."/>
            <person name="Martin F."/>
            <person name="Silar P."/>
            <person name="Natvig D."/>
            <person name="Lalanne C."/>
            <person name="Gautier V."/>
            <person name="Ament-velasquez S.L."/>
            <person name="Kruys A."/>
            <person name="Hutchinson M.I."/>
            <person name="Powell A.J."/>
            <person name="Barry K."/>
            <person name="Miller A.N."/>
            <person name="Grigoriev I.V."/>
            <person name="Debuchy R."/>
            <person name="Gladieux P."/>
            <person name="Thoren M.H."/>
            <person name="Johannesson H."/>
        </authorList>
    </citation>
    <scope>NUCLEOTIDE SEQUENCE</scope>
    <source>
        <strain evidence="2">FGSC 1904</strain>
    </source>
</reference>
<feature type="region of interest" description="Disordered" evidence="1">
    <location>
        <begin position="1"/>
        <end position="26"/>
    </location>
</feature>
<dbReference type="EMBL" id="JAUTDP010000008">
    <property type="protein sequence ID" value="KAK3396840.1"/>
    <property type="molecule type" value="Genomic_DNA"/>
</dbReference>
<reference evidence="2" key="1">
    <citation type="journal article" date="2023" name="Mol. Phylogenet. Evol.">
        <title>Genome-scale phylogeny and comparative genomics of the fungal order Sordariales.</title>
        <authorList>
            <person name="Hensen N."/>
            <person name="Bonometti L."/>
            <person name="Westerberg I."/>
            <person name="Brannstrom I.O."/>
            <person name="Guillou S."/>
            <person name="Cros-Aarteil S."/>
            <person name="Calhoun S."/>
            <person name="Haridas S."/>
            <person name="Kuo A."/>
            <person name="Mondo S."/>
            <person name="Pangilinan J."/>
            <person name="Riley R."/>
            <person name="LaButti K."/>
            <person name="Andreopoulos B."/>
            <person name="Lipzen A."/>
            <person name="Chen C."/>
            <person name="Yan M."/>
            <person name="Daum C."/>
            <person name="Ng V."/>
            <person name="Clum A."/>
            <person name="Steindorff A."/>
            <person name="Ohm R.A."/>
            <person name="Martin F."/>
            <person name="Silar P."/>
            <person name="Natvig D.O."/>
            <person name="Lalanne C."/>
            <person name="Gautier V."/>
            <person name="Ament-Velasquez S.L."/>
            <person name="Kruys A."/>
            <person name="Hutchinson M.I."/>
            <person name="Powell A.J."/>
            <person name="Barry K."/>
            <person name="Miller A.N."/>
            <person name="Grigoriev I.V."/>
            <person name="Debuchy R."/>
            <person name="Gladieux P."/>
            <person name="Hiltunen Thoren M."/>
            <person name="Johannesson H."/>
        </authorList>
    </citation>
    <scope>NUCLEOTIDE SEQUENCE</scope>
    <source>
        <strain evidence="2">FGSC 1904</strain>
    </source>
</reference>
<comment type="caution">
    <text evidence="2">The sequence shown here is derived from an EMBL/GenBank/DDBJ whole genome shotgun (WGS) entry which is preliminary data.</text>
</comment>
<evidence type="ECO:0000313" key="3">
    <source>
        <dbReference type="Proteomes" id="UP001281003"/>
    </source>
</evidence>
<gene>
    <name evidence="2" type="ORF">B0T20DRAFT_356434</name>
</gene>
<evidence type="ECO:0000256" key="1">
    <source>
        <dbReference type="SAM" id="MobiDB-lite"/>
    </source>
</evidence>
<keyword evidence="3" id="KW-1185">Reference proteome</keyword>
<sequence>MIIPSDTTFDPSNPSINPADKQPNTKREDISISITLVCPSPKAPQFGPTSGAWKVIEQLKLLAFEPAPPTMGMASGCRRMGCDEGLGVFWCVQDIEWTHHNMPTYQTLANQAQMVLDEKKCKTADVTNTRPLVAGEARFGDKWSMVLRGMNC</sequence>
<organism evidence="2 3">
    <name type="scientific">Sordaria brevicollis</name>
    <dbReference type="NCBI Taxonomy" id="83679"/>
    <lineage>
        <taxon>Eukaryota</taxon>
        <taxon>Fungi</taxon>
        <taxon>Dikarya</taxon>
        <taxon>Ascomycota</taxon>
        <taxon>Pezizomycotina</taxon>
        <taxon>Sordariomycetes</taxon>
        <taxon>Sordariomycetidae</taxon>
        <taxon>Sordariales</taxon>
        <taxon>Sordariaceae</taxon>
        <taxon>Sordaria</taxon>
    </lineage>
</organism>
<feature type="compositionally biased region" description="Polar residues" evidence="1">
    <location>
        <begin position="1"/>
        <end position="16"/>
    </location>
</feature>
<dbReference type="AlphaFoldDB" id="A0AAE0PC31"/>
<name>A0AAE0PC31_SORBR</name>